<sequence>GSGERIGKNPKDILRNEPITKLEQQQELVIERRNLHPENLGKMDQLSLELQTTCCTPRMMTLTFTAALKISYLRQNGTSYAMLNKETEEKTHELRNIRGEELPGMDIEELQKLKKELVVGLSRQ</sequence>
<name>A0AAW0J651_QUESU</name>
<comment type="caution">
    <text evidence="1">The sequence shown here is derived from an EMBL/GenBank/DDBJ whole genome shotgun (WGS) entry which is preliminary data.</text>
</comment>
<evidence type="ECO:0000313" key="2">
    <source>
        <dbReference type="Proteomes" id="UP000237347"/>
    </source>
</evidence>
<proteinExistence type="predicted"/>
<protein>
    <submittedName>
        <fullName evidence="1">Mads-box protein jointless</fullName>
    </submittedName>
</protein>
<dbReference type="AlphaFoldDB" id="A0AAW0J651"/>
<accession>A0AAW0J651</accession>
<evidence type="ECO:0000313" key="1">
    <source>
        <dbReference type="EMBL" id="KAK7821759.1"/>
    </source>
</evidence>
<keyword evidence="2" id="KW-1185">Reference proteome</keyword>
<dbReference type="Proteomes" id="UP000237347">
    <property type="component" value="Unassembled WGS sequence"/>
</dbReference>
<organism evidence="1 2">
    <name type="scientific">Quercus suber</name>
    <name type="common">Cork oak</name>
    <dbReference type="NCBI Taxonomy" id="58331"/>
    <lineage>
        <taxon>Eukaryota</taxon>
        <taxon>Viridiplantae</taxon>
        <taxon>Streptophyta</taxon>
        <taxon>Embryophyta</taxon>
        <taxon>Tracheophyta</taxon>
        <taxon>Spermatophyta</taxon>
        <taxon>Magnoliopsida</taxon>
        <taxon>eudicotyledons</taxon>
        <taxon>Gunneridae</taxon>
        <taxon>Pentapetalae</taxon>
        <taxon>rosids</taxon>
        <taxon>fabids</taxon>
        <taxon>Fagales</taxon>
        <taxon>Fagaceae</taxon>
        <taxon>Quercus</taxon>
    </lineage>
</organism>
<dbReference type="EMBL" id="PKMF04000690">
    <property type="protein sequence ID" value="KAK7821759.1"/>
    <property type="molecule type" value="Genomic_DNA"/>
</dbReference>
<gene>
    <name evidence="1" type="primary">J_4</name>
    <name evidence="1" type="ORF">CFP56_037329</name>
</gene>
<reference evidence="1 2" key="1">
    <citation type="journal article" date="2018" name="Sci. Data">
        <title>The draft genome sequence of cork oak.</title>
        <authorList>
            <person name="Ramos A.M."/>
            <person name="Usie A."/>
            <person name="Barbosa P."/>
            <person name="Barros P.M."/>
            <person name="Capote T."/>
            <person name="Chaves I."/>
            <person name="Simoes F."/>
            <person name="Abreu I."/>
            <person name="Carrasquinho I."/>
            <person name="Faro C."/>
            <person name="Guimaraes J.B."/>
            <person name="Mendonca D."/>
            <person name="Nobrega F."/>
            <person name="Rodrigues L."/>
            <person name="Saibo N.J.M."/>
            <person name="Varela M.C."/>
            <person name="Egas C."/>
            <person name="Matos J."/>
            <person name="Miguel C.M."/>
            <person name="Oliveira M.M."/>
            <person name="Ricardo C.P."/>
            <person name="Goncalves S."/>
        </authorList>
    </citation>
    <scope>NUCLEOTIDE SEQUENCE [LARGE SCALE GENOMIC DNA]</scope>
    <source>
        <strain evidence="2">cv. HL8</strain>
    </source>
</reference>
<feature type="non-terminal residue" evidence="1">
    <location>
        <position position="1"/>
    </location>
</feature>